<keyword evidence="2" id="KW-1185">Reference proteome</keyword>
<dbReference type="Proteomes" id="UP000886595">
    <property type="component" value="Unassembled WGS sequence"/>
</dbReference>
<evidence type="ECO:0000313" key="1">
    <source>
        <dbReference type="EMBL" id="KAG2312056.1"/>
    </source>
</evidence>
<reference evidence="1 2" key="1">
    <citation type="submission" date="2020-02" db="EMBL/GenBank/DDBJ databases">
        <authorList>
            <person name="Ma Q."/>
            <person name="Huang Y."/>
            <person name="Song X."/>
            <person name="Pei D."/>
        </authorList>
    </citation>
    <scope>NUCLEOTIDE SEQUENCE [LARGE SCALE GENOMIC DNA]</scope>
    <source>
        <strain evidence="1">Sxm20200214</strain>
        <tissue evidence="1">Leaf</tissue>
    </source>
</reference>
<sequence length="143" mass="15491">MLMVDVNATVMQAMISVNRLIRFRHKLTAGKMSSVTGFDFARDPSTSSSSTKGVELVQSSKKENFPEKYSIKSKKQTQTMTDLASVVPIGVHMILNVTPVGHATILATVKRYVAGLNVILSHVYISVLGGHEKAIKTSIICGV</sequence>
<gene>
    <name evidence="1" type="ORF">Bca52824_023613</name>
</gene>
<proteinExistence type="predicted"/>
<dbReference type="AlphaFoldDB" id="A0A8X7VIT5"/>
<dbReference type="OrthoDB" id="275278at2759"/>
<protein>
    <submittedName>
        <fullName evidence="1">Uncharacterized protein</fullName>
    </submittedName>
</protein>
<organism evidence="1 2">
    <name type="scientific">Brassica carinata</name>
    <name type="common">Ethiopian mustard</name>
    <name type="synonym">Abyssinian cabbage</name>
    <dbReference type="NCBI Taxonomy" id="52824"/>
    <lineage>
        <taxon>Eukaryota</taxon>
        <taxon>Viridiplantae</taxon>
        <taxon>Streptophyta</taxon>
        <taxon>Embryophyta</taxon>
        <taxon>Tracheophyta</taxon>
        <taxon>Spermatophyta</taxon>
        <taxon>Magnoliopsida</taxon>
        <taxon>eudicotyledons</taxon>
        <taxon>Gunneridae</taxon>
        <taxon>Pentapetalae</taxon>
        <taxon>rosids</taxon>
        <taxon>malvids</taxon>
        <taxon>Brassicales</taxon>
        <taxon>Brassicaceae</taxon>
        <taxon>Brassiceae</taxon>
        <taxon>Brassica</taxon>
    </lineage>
</organism>
<name>A0A8X7VIT5_BRACI</name>
<comment type="caution">
    <text evidence="1">The sequence shown here is derived from an EMBL/GenBank/DDBJ whole genome shotgun (WGS) entry which is preliminary data.</text>
</comment>
<accession>A0A8X7VIT5</accession>
<evidence type="ECO:0000313" key="2">
    <source>
        <dbReference type="Proteomes" id="UP000886595"/>
    </source>
</evidence>
<dbReference type="EMBL" id="JAAMPC010000005">
    <property type="protein sequence ID" value="KAG2312056.1"/>
    <property type="molecule type" value="Genomic_DNA"/>
</dbReference>